<evidence type="ECO:0000313" key="3">
    <source>
        <dbReference type="EMBL" id="MFC5525417.1"/>
    </source>
</evidence>
<comment type="caution">
    <text evidence="3">The sequence shown here is derived from an EMBL/GenBank/DDBJ whole genome shotgun (WGS) entry which is preliminary data.</text>
</comment>
<organism evidence="3 4">
    <name type="scientific">Rhodanobacter ginsengisoli</name>
    <dbReference type="NCBI Taxonomy" id="418646"/>
    <lineage>
        <taxon>Bacteria</taxon>
        <taxon>Pseudomonadati</taxon>
        <taxon>Pseudomonadota</taxon>
        <taxon>Gammaproteobacteria</taxon>
        <taxon>Lysobacterales</taxon>
        <taxon>Rhodanobacteraceae</taxon>
        <taxon>Rhodanobacter</taxon>
    </lineage>
</organism>
<dbReference type="PANTHER" id="PTHR46268:SF15">
    <property type="entry name" value="UNIVERSAL STRESS PROTEIN HP_0031"/>
    <property type="match status" value="1"/>
</dbReference>
<evidence type="ECO:0000256" key="1">
    <source>
        <dbReference type="ARBA" id="ARBA00008791"/>
    </source>
</evidence>
<accession>A0ABW0QPA5</accession>
<proteinExistence type="inferred from homology"/>
<dbReference type="PRINTS" id="PR01438">
    <property type="entry name" value="UNVRSLSTRESS"/>
</dbReference>
<reference evidence="4" key="1">
    <citation type="journal article" date="2019" name="Int. J. Syst. Evol. Microbiol.">
        <title>The Global Catalogue of Microorganisms (GCM) 10K type strain sequencing project: providing services to taxonomists for standard genome sequencing and annotation.</title>
        <authorList>
            <consortium name="The Broad Institute Genomics Platform"/>
            <consortium name="The Broad Institute Genome Sequencing Center for Infectious Disease"/>
            <person name="Wu L."/>
            <person name="Ma J."/>
        </authorList>
    </citation>
    <scope>NUCLEOTIDE SEQUENCE [LARGE SCALE GENOMIC DNA]</scope>
    <source>
        <strain evidence="4">CGMCC 1.16619</strain>
    </source>
</reference>
<dbReference type="PANTHER" id="PTHR46268">
    <property type="entry name" value="STRESS RESPONSE PROTEIN NHAX"/>
    <property type="match status" value="1"/>
</dbReference>
<dbReference type="InterPro" id="IPR006015">
    <property type="entry name" value="Universal_stress_UspA"/>
</dbReference>
<keyword evidence="4" id="KW-1185">Reference proteome</keyword>
<name>A0ABW0QPA5_9GAMM</name>
<dbReference type="Gene3D" id="3.40.50.620">
    <property type="entry name" value="HUPs"/>
    <property type="match status" value="1"/>
</dbReference>
<dbReference type="Pfam" id="PF00582">
    <property type="entry name" value="Usp"/>
    <property type="match status" value="1"/>
</dbReference>
<dbReference type="InterPro" id="IPR014729">
    <property type="entry name" value="Rossmann-like_a/b/a_fold"/>
</dbReference>
<protein>
    <submittedName>
        <fullName evidence="3">Universal stress protein</fullName>
    </submittedName>
</protein>
<dbReference type="InterPro" id="IPR006016">
    <property type="entry name" value="UspA"/>
</dbReference>
<comment type="similarity">
    <text evidence="1">Belongs to the universal stress protein A family.</text>
</comment>
<dbReference type="CDD" id="cd00293">
    <property type="entry name" value="USP-like"/>
    <property type="match status" value="1"/>
</dbReference>
<dbReference type="Proteomes" id="UP001596114">
    <property type="component" value="Unassembled WGS sequence"/>
</dbReference>
<evidence type="ECO:0000259" key="2">
    <source>
        <dbReference type="Pfam" id="PF00582"/>
    </source>
</evidence>
<dbReference type="SUPFAM" id="SSF52402">
    <property type="entry name" value="Adenine nucleotide alpha hydrolases-like"/>
    <property type="match status" value="1"/>
</dbReference>
<evidence type="ECO:0000313" key="4">
    <source>
        <dbReference type="Proteomes" id="UP001596114"/>
    </source>
</evidence>
<gene>
    <name evidence="3" type="ORF">ACFPPA_06635</name>
</gene>
<feature type="domain" description="UspA" evidence="2">
    <location>
        <begin position="1"/>
        <end position="145"/>
    </location>
</feature>
<dbReference type="EMBL" id="JBHSNF010000001">
    <property type="protein sequence ID" value="MFC5525417.1"/>
    <property type="molecule type" value="Genomic_DNA"/>
</dbReference>
<sequence length="145" mass="15832">MFKHILLPIDGSELSLRAVDTGLALAARLGSRVYAFHVVPPFPALTYMVDIIQANQEFYVQEAVARAEGYLKEVEQRASAAGVPCESGHETNNRPYTAIVAAATQHQCDLIVMASHGWHGIDRLLLGSETHKVIVNCDVPVLVCH</sequence>
<dbReference type="RefSeq" id="WP_377318480.1">
    <property type="nucleotide sequence ID" value="NZ_JBHSNF010000001.1"/>
</dbReference>